<dbReference type="Proteomes" id="UP001196980">
    <property type="component" value="Unassembled WGS sequence"/>
</dbReference>
<keyword evidence="3" id="KW-0067">ATP-binding</keyword>
<name>A0ABS6RYC2_9BACT</name>
<proteinExistence type="inferred from homology"/>
<dbReference type="PANTHER" id="PTHR43707:SF1">
    <property type="entry name" value="HISTIDINE--TRNA LIGASE, MITOCHONDRIAL-RELATED"/>
    <property type="match status" value="1"/>
</dbReference>
<feature type="domain" description="Aminoacyl-transfer RNA synthetases class-II family profile" evidence="4">
    <location>
        <begin position="1"/>
        <end position="326"/>
    </location>
</feature>
<evidence type="ECO:0000256" key="3">
    <source>
        <dbReference type="HAMAP-Rule" id="MF_00127"/>
    </source>
</evidence>
<evidence type="ECO:0000313" key="5">
    <source>
        <dbReference type="EMBL" id="MBV6341407.1"/>
    </source>
</evidence>
<dbReference type="InterPro" id="IPR006195">
    <property type="entry name" value="aa-tRNA-synth_II"/>
</dbReference>
<evidence type="ECO:0000256" key="2">
    <source>
        <dbReference type="ARBA" id="ARBA00022741"/>
    </source>
</evidence>
<evidence type="ECO:0000256" key="1">
    <source>
        <dbReference type="ARBA" id="ARBA00011738"/>
    </source>
</evidence>
<keyword evidence="3" id="KW-0648">Protein biosynthesis</keyword>
<keyword evidence="6" id="KW-1185">Reference proteome</keyword>
<comment type="caution">
    <text evidence="5">The sequence shown here is derived from an EMBL/GenBank/DDBJ whole genome shotgun (WGS) entry which is preliminary data.</text>
</comment>
<dbReference type="InterPro" id="IPR015807">
    <property type="entry name" value="His-tRNA-ligase"/>
</dbReference>
<keyword evidence="3 5" id="KW-0436">Ligase</keyword>
<dbReference type="InterPro" id="IPR004516">
    <property type="entry name" value="HisRS/HisZ"/>
</dbReference>
<dbReference type="NCBIfam" id="TIGR00442">
    <property type="entry name" value="hisS"/>
    <property type="match status" value="1"/>
</dbReference>
<evidence type="ECO:0000259" key="4">
    <source>
        <dbReference type="PROSITE" id="PS50862"/>
    </source>
</evidence>
<gene>
    <name evidence="3" type="primary">hisS</name>
    <name evidence="5" type="ORF">HWQ67_07400</name>
</gene>
<protein>
    <recommendedName>
        <fullName evidence="3">Histidine--tRNA ligase</fullName>
        <ecNumber evidence="3">6.1.1.21</ecNumber>
    </recommendedName>
    <alternativeName>
        <fullName evidence="3">Histidyl-tRNA synthetase</fullName>
        <shortName evidence="3">HisRS</shortName>
    </alternativeName>
</protein>
<dbReference type="HAMAP" id="MF_00127">
    <property type="entry name" value="His_tRNA_synth"/>
    <property type="match status" value="1"/>
</dbReference>
<dbReference type="EMBL" id="JABXWD010000104">
    <property type="protein sequence ID" value="MBV6341407.1"/>
    <property type="molecule type" value="Genomic_DNA"/>
</dbReference>
<comment type="similarity">
    <text evidence="3">Belongs to the class-II aminoacyl-tRNA synthetase family.</text>
</comment>
<comment type="catalytic activity">
    <reaction evidence="3">
        <text>tRNA(His) + L-histidine + ATP = L-histidyl-tRNA(His) + AMP + diphosphate + H(+)</text>
        <dbReference type="Rhea" id="RHEA:17313"/>
        <dbReference type="Rhea" id="RHEA-COMP:9665"/>
        <dbReference type="Rhea" id="RHEA-COMP:9689"/>
        <dbReference type="ChEBI" id="CHEBI:15378"/>
        <dbReference type="ChEBI" id="CHEBI:30616"/>
        <dbReference type="ChEBI" id="CHEBI:33019"/>
        <dbReference type="ChEBI" id="CHEBI:57595"/>
        <dbReference type="ChEBI" id="CHEBI:78442"/>
        <dbReference type="ChEBI" id="CHEBI:78527"/>
        <dbReference type="ChEBI" id="CHEBI:456215"/>
        <dbReference type="EC" id="6.1.1.21"/>
    </reaction>
</comment>
<comment type="subcellular location">
    <subcellularLocation>
        <location evidence="3">Cytoplasm</location>
    </subcellularLocation>
</comment>
<evidence type="ECO:0000313" key="6">
    <source>
        <dbReference type="Proteomes" id="UP001196980"/>
    </source>
</evidence>
<dbReference type="PANTHER" id="PTHR43707">
    <property type="entry name" value="HISTIDYL-TRNA SYNTHETASE"/>
    <property type="match status" value="1"/>
</dbReference>
<dbReference type="CDD" id="cd00773">
    <property type="entry name" value="HisRS-like_core"/>
    <property type="match status" value="1"/>
</dbReference>
<dbReference type="Pfam" id="PF03129">
    <property type="entry name" value="HGTP_anticodon"/>
    <property type="match status" value="1"/>
</dbReference>
<dbReference type="GO" id="GO:0004821">
    <property type="term" value="F:histidine-tRNA ligase activity"/>
    <property type="evidence" value="ECO:0007669"/>
    <property type="project" value="UniProtKB-EC"/>
</dbReference>
<sequence>MSKYNTLKGVADIYPPEVYRWQTIEDTAREVFTLYGFSELRIPVIEYTEVFTRSIGQSTDIVDKEMYTFNDRGGRSISMRPEGTASVVRCYVQNNLHTLPAPQRFYYAGAMFRYERPQKGRFRQFYQLGAEVFGSASPKVDAEMLSMLNVLLKRLRINDTTLEINSIGCAECRPRFRDEVVAFFSAKEEHLCTDCKVRLKNNPLRLLDCKNEECIALRGSPPSILDYICDNCRQHHQRLKDLLYALGISFVENPMIVRGLDYYTRTTFEITTQRLGAQKAVIAGGRYDNLVQEFGGPHGTAAIGFALGMERMAELIDNPGATCRLPQQFYFAPLGKDAELISLPLCDILRIKGISALCGEGNMSLKKHLKVADKLNVTFVIIIGDGEIEKGEALWRRLSDGQQGVVGIARIEDYLRLIQ</sequence>
<dbReference type="RefSeq" id="WP_218252042.1">
    <property type="nucleotide sequence ID" value="NZ_JABXWD010000104.1"/>
</dbReference>
<keyword evidence="3" id="KW-0030">Aminoacyl-tRNA synthetase</keyword>
<dbReference type="Pfam" id="PF13393">
    <property type="entry name" value="tRNA-synt_His"/>
    <property type="match status" value="2"/>
</dbReference>
<organism evidence="5 6">
    <name type="scientific">Candidatus Magnetobacterium casense</name>
    <dbReference type="NCBI Taxonomy" id="1455061"/>
    <lineage>
        <taxon>Bacteria</taxon>
        <taxon>Pseudomonadati</taxon>
        <taxon>Nitrospirota</taxon>
        <taxon>Thermodesulfovibrionia</taxon>
        <taxon>Thermodesulfovibrionales</taxon>
        <taxon>Candidatus Magnetobacteriaceae</taxon>
        <taxon>Candidatus Magnetobacterium</taxon>
    </lineage>
</organism>
<accession>A0ABS6RYC2</accession>
<reference evidence="5 6" key="1">
    <citation type="journal article" date="2020" name="J Geophys Res Biogeosci">
        <title>Magnetotaxis as an Adaptation to Enable Bacterial Shuttling of Microbial Sulfur and Sulfur Cycling Across Aquatic Oxic#Anoxic Interfaces.</title>
        <authorList>
            <person name="Li J."/>
            <person name="Liu P."/>
            <person name="Wang J."/>
            <person name="Roberts A.P."/>
            <person name="Pan Y."/>
        </authorList>
    </citation>
    <scope>NUCLEOTIDE SEQUENCE [LARGE SCALE GENOMIC DNA]</scope>
    <source>
        <strain evidence="5 6">MYR-1_YQ</strain>
    </source>
</reference>
<dbReference type="InterPro" id="IPR041715">
    <property type="entry name" value="HisRS-like_core"/>
</dbReference>
<keyword evidence="2 3" id="KW-0547">Nucleotide-binding</keyword>
<dbReference type="EC" id="6.1.1.21" evidence="3"/>
<comment type="subunit">
    <text evidence="1 3">Homodimer.</text>
</comment>
<keyword evidence="3" id="KW-0963">Cytoplasm</keyword>
<dbReference type="PIRSF" id="PIRSF001549">
    <property type="entry name" value="His-tRNA_synth"/>
    <property type="match status" value="1"/>
</dbReference>
<dbReference type="PROSITE" id="PS50862">
    <property type="entry name" value="AA_TRNA_LIGASE_II"/>
    <property type="match status" value="1"/>
</dbReference>
<dbReference type="InterPro" id="IPR004154">
    <property type="entry name" value="Anticodon-bd"/>
</dbReference>